<feature type="region of interest" description="Disordered" evidence="1">
    <location>
        <begin position="19"/>
        <end position="40"/>
    </location>
</feature>
<name>A0ABD0KB10_9CAEN</name>
<gene>
    <name evidence="2" type="ORF">BaRGS_00024439</name>
</gene>
<dbReference type="Proteomes" id="UP001519460">
    <property type="component" value="Unassembled WGS sequence"/>
</dbReference>
<proteinExistence type="predicted"/>
<feature type="non-terminal residue" evidence="2">
    <location>
        <position position="1"/>
    </location>
</feature>
<evidence type="ECO:0000313" key="2">
    <source>
        <dbReference type="EMBL" id="KAK7484314.1"/>
    </source>
</evidence>
<organism evidence="2 3">
    <name type="scientific">Batillaria attramentaria</name>
    <dbReference type="NCBI Taxonomy" id="370345"/>
    <lineage>
        <taxon>Eukaryota</taxon>
        <taxon>Metazoa</taxon>
        <taxon>Spiralia</taxon>
        <taxon>Lophotrochozoa</taxon>
        <taxon>Mollusca</taxon>
        <taxon>Gastropoda</taxon>
        <taxon>Caenogastropoda</taxon>
        <taxon>Sorbeoconcha</taxon>
        <taxon>Cerithioidea</taxon>
        <taxon>Batillariidae</taxon>
        <taxon>Batillaria</taxon>
    </lineage>
</organism>
<keyword evidence="3" id="KW-1185">Reference proteome</keyword>
<evidence type="ECO:0000313" key="3">
    <source>
        <dbReference type="Proteomes" id="UP001519460"/>
    </source>
</evidence>
<comment type="caution">
    <text evidence="2">The sequence shown here is derived from an EMBL/GenBank/DDBJ whole genome shotgun (WGS) entry which is preliminary data.</text>
</comment>
<accession>A0ABD0KB10</accession>
<feature type="compositionally biased region" description="Low complexity" evidence="1">
    <location>
        <begin position="26"/>
        <end position="37"/>
    </location>
</feature>
<protein>
    <submittedName>
        <fullName evidence="2">Uncharacterized protein</fullName>
    </submittedName>
</protein>
<evidence type="ECO:0000256" key="1">
    <source>
        <dbReference type="SAM" id="MobiDB-lite"/>
    </source>
</evidence>
<sequence length="74" mass="7605">AGGSLDLDVAAASKGKVLSGFSGRKSSAPPSAESPPAQWAKQALAPTLPPVVCNFGRLPQVHCQRASPQRIDPQ</sequence>
<dbReference type="EMBL" id="JACVVK020000212">
    <property type="protein sequence ID" value="KAK7484314.1"/>
    <property type="molecule type" value="Genomic_DNA"/>
</dbReference>
<reference evidence="2 3" key="1">
    <citation type="journal article" date="2023" name="Sci. Data">
        <title>Genome assembly of the Korean intertidal mud-creeper Batillaria attramentaria.</title>
        <authorList>
            <person name="Patra A.K."/>
            <person name="Ho P.T."/>
            <person name="Jun S."/>
            <person name="Lee S.J."/>
            <person name="Kim Y."/>
            <person name="Won Y.J."/>
        </authorList>
    </citation>
    <scope>NUCLEOTIDE SEQUENCE [LARGE SCALE GENOMIC DNA]</scope>
    <source>
        <strain evidence="2">Wonlab-2016</strain>
    </source>
</reference>
<dbReference type="AlphaFoldDB" id="A0ABD0KB10"/>